<evidence type="ECO:0008006" key="4">
    <source>
        <dbReference type="Google" id="ProtNLM"/>
    </source>
</evidence>
<dbReference type="Proteomes" id="UP000580568">
    <property type="component" value="Unassembled WGS sequence"/>
</dbReference>
<organism evidence="2 3">
    <name type="scientific">Clostridium fungisolvens</name>
    <dbReference type="NCBI Taxonomy" id="1604897"/>
    <lineage>
        <taxon>Bacteria</taxon>
        <taxon>Bacillati</taxon>
        <taxon>Bacillota</taxon>
        <taxon>Clostridia</taxon>
        <taxon>Eubacteriales</taxon>
        <taxon>Clostridiaceae</taxon>
        <taxon>Clostridium</taxon>
    </lineage>
</organism>
<feature type="transmembrane region" description="Helical" evidence="1">
    <location>
        <begin position="77"/>
        <end position="96"/>
    </location>
</feature>
<evidence type="ECO:0000256" key="1">
    <source>
        <dbReference type="SAM" id="Phobius"/>
    </source>
</evidence>
<keyword evidence="1" id="KW-0812">Transmembrane</keyword>
<reference evidence="2 3" key="1">
    <citation type="submission" date="2020-07" db="EMBL/GenBank/DDBJ databases">
        <title>A new beta-1,3-glucan-decomposing anaerobic bacterium isolated from anoxic soil subjected to biological soil disinfestation.</title>
        <authorList>
            <person name="Ueki A."/>
            <person name="Tonouchi A."/>
        </authorList>
    </citation>
    <scope>NUCLEOTIDE SEQUENCE [LARGE SCALE GENOMIC DNA]</scope>
    <source>
        <strain evidence="2 3">TW1</strain>
    </source>
</reference>
<comment type="caution">
    <text evidence="2">The sequence shown here is derived from an EMBL/GenBank/DDBJ whole genome shotgun (WGS) entry which is preliminary data.</text>
</comment>
<feature type="transmembrane region" description="Helical" evidence="1">
    <location>
        <begin position="50"/>
        <end position="68"/>
    </location>
</feature>
<keyword evidence="1" id="KW-0472">Membrane</keyword>
<dbReference type="EMBL" id="BLZR01000001">
    <property type="protein sequence ID" value="GFP76453.1"/>
    <property type="molecule type" value="Genomic_DNA"/>
</dbReference>
<evidence type="ECO:0000313" key="3">
    <source>
        <dbReference type="Proteomes" id="UP000580568"/>
    </source>
</evidence>
<gene>
    <name evidence="2" type="ORF">bsdtw1_02556</name>
</gene>
<sequence length="97" mass="10714">MKFNKLDLILFIKCKNISWIFYLLALVIILIPAAIVVITDVPFSSTFSKISIGIAFVFIIIGKVLSLLKKDKGDKSIPVDIGILIGIIIAFISHVLK</sequence>
<feature type="transmembrane region" description="Helical" evidence="1">
    <location>
        <begin position="20"/>
        <end position="38"/>
    </location>
</feature>
<dbReference type="AlphaFoldDB" id="A0A6V8SNL1"/>
<dbReference type="RefSeq" id="WP_183277879.1">
    <property type="nucleotide sequence ID" value="NZ_BLZR01000001.1"/>
</dbReference>
<name>A0A6V8SNL1_9CLOT</name>
<evidence type="ECO:0000313" key="2">
    <source>
        <dbReference type="EMBL" id="GFP76453.1"/>
    </source>
</evidence>
<protein>
    <recommendedName>
        <fullName evidence="4">Histidine kinase</fullName>
    </recommendedName>
</protein>
<keyword evidence="3" id="KW-1185">Reference proteome</keyword>
<proteinExistence type="predicted"/>
<accession>A0A6V8SNL1</accession>
<keyword evidence="1" id="KW-1133">Transmembrane helix</keyword>